<dbReference type="PANTHER" id="PTHR10492:SF57">
    <property type="entry name" value="ATP-DEPENDENT DNA HELICASE"/>
    <property type="match status" value="1"/>
</dbReference>
<evidence type="ECO:0000313" key="1">
    <source>
        <dbReference type="Proteomes" id="UP000095287"/>
    </source>
</evidence>
<sequence>MLLMLNDNDKLRTSEDVDSLVWAELPDPSEYPRLHDIVKKSMIHGPCGTHNPSSPCMKKLKTRCAKRYPMDYCDETVLEENKIPRYRRRASAPHFIGRNGVRMDSQWVVPYNPYLTSKYNAHINVEVCTSVRCVKYLFKYIYKGHDKANLFIVETNAVQLQPQAQSTQTLDHDEIQNYSDA</sequence>
<keyword evidence="1" id="KW-1185">Reference proteome</keyword>
<dbReference type="PANTHER" id="PTHR10492">
    <property type="match status" value="1"/>
</dbReference>
<dbReference type="Proteomes" id="UP000095287">
    <property type="component" value="Unplaced"/>
</dbReference>
<proteinExistence type="predicted"/>
<accession>A0A1I8AR22</accession>
<reference evidence="2" key="1">
    <citation type="submission" date="2016-11" db="UniProtKB">
        <authorList>
            <consortium name="WormBaseParasite"/>
        </authorList>
    </citation>
    <scope>IDENTIFICATION</scope>
</reference>
<dbReference type="AlphaFoldDB" id="A0A1I8AR22"/>
<name>A0A1I8AR22_9BILA</name>
<evidence type="ECO:0000313" key="2">
    <source>
        <dbReference type="WBParaSite" id="L893_g8007.t1"/>
    </source>
</evidence>
<protein>
    <submittedName>
        <fullName evidence="2">Helitron helicase</fullName>
    </submittedName>
</protein>
<dbReference type="WBParaSite" id="L893_g8007.t1">
    <property type="protein sequence ID" value="L893_g8007.t1"/>
    <property type="gene ID" value="L893_g8007"/>
</dbReference>
<organism evidence="1 2">
    <name type="scientific">Steinernema glaseri</name>
    <dbReference type="NCBI Taxonomy" id="37863"/>
    <lineage>
        <taxon>Eukaryota</taxon>
        <taxon>Metazoa</taxon>
        <taxon>Ecdysozoa</taxon>
        <taxon>Nematoda</taxon>
        <taxon>Chromadorea</taxon>
        <taxon>Rhabditida</taxon>
        <taxon>Tylenchina</taxon>
        <taxon>Panagrolaimomorpha</taxon>
        <taxon>Strongyloidoidea</taxon>
        <taxon>Steinernematidae</taxon>
        <taxon>Steinernema</taxon>
    </lineage>
</organism>